<dbReference type="AlphaFoldDB" id="A0A5D0RS17"/>
<keyword evidence="2" id="KW-0805">Transcription regulation</keyword>
<evidence type="ECO:0000313" key="7">
    <source>
        <dbReference type="Proteomes" id="UP000322080"/>
    </source>
</evidence>
<keyword evidence="1" id="KW-0678">Repressor</keyword>
<dbReference type="Proteomes" id="UP000322080">
    <property type="component" value="Unassembled WGS sequence"/>
</dbReference>
<dbReference type="InterPro" id="IPR028082">
    <property type="entry name" value="Peripla_BP_I"/>
</dbReference>
<gene>
    <name evidence="6" type="ORF">FVF75_04030</name>
</gene>
<evidence type="ECO:0000256" key="2">
    <source>
        <dbReference type="ARBA" id="ARBA00023015"/>
    </source>
</evidence>
<evidence type="ECO:0000313" key="6">
    <source>
        <dbReference type="EMBL" id="TYB83394.1"/>
    </source>
</evidence>
<dbReference type="CDD" id="cd01392">
    <property type="entry name" value="HTH_LacI"/>
    <property type="match status" value="1"/>
</dbReference>
<sequence length="336" mass="36485">MAMAKVTSSDVAALAGVSRSAVSRVFTPGASASKDTIERVRRAAKELGYRHTGHRKKQSDHPRIGLVVSNVENPFYAQATKHLSMALQARGFDTLLLVEMETVGTAEDIVARCLDQGVVGLLVSSVATQSELAKECERFGIPAVFFNRLPNDNQSNCVTANNYSGGRIIGDHLVACGHRKIAYLAGWEYASTQRDREAGFVAALNDAGIELHSRDIGDFDYDLACEATRRLFSGKDKPEAIFVANDHMAFACMDVLRFELNLSVPQDVSVVGFDDVPLAAWPSYDLTTVSLPIKLMAEQAVEMLNTQVEGKKVGSHRIAIDGRLVVRGSTRRASLG</sequence>
<dbReference type="Pfam" id="PF13377">
    <property type="entry name" value="Peripla_BP_3"/>
    <property type="match status" value="1"/>
</dbReference>
<proteinExistence type="predicted"/>
<reference evidence="6 7" key="1">
    <citation type="submission" date="2019-08" db="EMBL/GenBank/DDBJ databases">
        <title>Identification of a novel species of the genus Boseongicola.</title>
        <authorList>
            <person name="Zhang X.-Q."/>
        </authorList>
    </citation>
    <scope>NUCLEOTIDE SEQUENCE [LARGE SCALE GENOMIC DNA]</scope>
    <source>
        <strain evidence="6 7">HY14</strain>
    </source>
</reference>
<accession>A0A5D0RS17</accession>
<dbReference type="EMBL" id="VSIY01000003">
    <property type="protein sequence ID" value="TYB83394.1"/>
    <property type="molecule type" value="Genomic_DNA"/>
</dbReference>
<dbReference type="InterPro" id="IPR010982">
    <property type="entry name" value="Lambda_DNA-bd_dom_sf"/>
</dbReference>
<protein>
    <submittedName>
        <fullName evidence="6">Substrate-binding domain-containing protein</fullName>
    </submittedName>
</protein>
<keyword evidence="3" id="KW-0238">DNA-binding</keyword>
<dbReference type="PANTHER" id="PTHR30146">
    <property type="entry name" value="LACI-RELATED TRANSCRIPTIONAL REPRESSOR"/>
    <property type="match status" value="1"/>
</dbReference>
<evidence type="ECO:0000256" key="1">
    <source>
        <dbReference type="ARBA" id="ARBA00022491"/>
    </source>
</evidence>
<dbReference type="Gene3D" id="1.10.260.40">
    <property type="entry name" value="lambda repressor-like DNA-binding domains"/>
    <property type="match status" value="1"/>
</dbReference>
<feature type="domain" description="HTH lacI-type" evidence="5">
    <location>
        <begin position="6"/>
        <end position="50"/>
    </location>
</feature>
<dbReference type="PANTHER" id="PTHR30146:SF95">
    <property type="entry name" value="RIBOSE OPERON REPRESSOR"/>
    <property type="match status" value="1"/>
</dbReference>
<evidence type="ECO:0000259" key="5">
    <source>
        <dbReference type="PROSITE" id="PS50932"/>
    </source>
</evidence>
<evidence type="ECO:0000256" key="4">
    <source>
        <dbReference type="ARBA" id="ARBA00023163"/>
    </source>
</evidence>
<dbReference type="InterPro" id="IPR046335">
    <property type="entry name" value="LacI/GalR-like_sensor"/>
</dbReference>
<keyword evidence="4" id="KW-0804">Transcription</keyword>
<organism evidence="6 7">
    <name type="scientific">Maritimibacter fusiformis</name>
    <dbReference type="NCBI Taxonomy" id="2603819"/>
    <lineage>
        <taxon>Bacteria</taxon>
        <taxon>Pseudomonadati</taxon>
        <taxon>Pseudomonadota</taxon>
        <taxon>Alphaproteobacteria</taxon>
        <taxon>Rhodobacterales</taxon>
        <taxon>Roseobacteraceae</taxon>
        <taxon>Maritimibacter</taxon>
    </lineage>
</organism>
<dbReference type="CDD" id="cd06278">
    <property type="entry name" value="PBP1_LacI-like"/>
    <property type="match status" value="1"/>
</dbReference>
<dbReference type="SUPFAM" id="SSF47413">
    <property type="entry name" value="lambda repressor-like DNA-binding domains"/>
    <property type="match status" value="1"/>
</dbReference>
<dbReference type="SMART" id="SM00354">
    <property type="entry name" value="HTH_LACI"/>
    <property type="match status" value="1"/>
</dbReference>
<dbReference type="Pfam" id="PF00356">
    <property type="entry name" value="LacI"/>
    <property type="match status" value="1"/>
</dbReference>
<keyword evidence="7" id="KW-1185">Reference proteome</keyword>
<dbReference type="Gene3D" id="3.40.50.2300">
    <property type="match status" value="2"/>
</dbReference>
<dbReference type="SUPFAM" id="SSF53822">
    <property type="entry name" value="Periplasmic binding protein-like I"/>
    <property type="match status" value="1"/>
</dbReference>
<name>A0A5D0RS17_9RHOB</name>
<dbReference type="InterPro" id="IPR000843">
    <property type="entry name" value="HTH_LacI"/>
</dbReference>
<evidence type="ECO:0000256" key="3">
    <source>
        <dbReference type="ARBA" id="ARBA00023125"/>
    </source>
</evidence>
<dbReference type="PROSITE" id="PS50932">
    <property type="entry name" value="HTH_LACI_2"/>
    <property type="match status" value="1"/>
</dbReference>
<comment type="caution">
    <text evidence="6">The sequence shown here is derived from an EMBL/GenBank/DDBJ whole genome shotgun (WGS) entry which is preliminary data.</text>
</comment>
<dbReference type="GO" id="GO:0003700">
    <property type="term" value="F:DNA-binding transcription factor activity"/>
    <property type="evidence" value="ECO:0007669"/>
    <property type="project" value="TreeGrafter"/>
</dbReference>
<dbReference type="GO" id="GO:0000976">
    <property type="term" value="F:transcription cis-regulatory region binding"/>
    <property type="evidence" value="ECO:0007669"/>
    <property type="project" value="TreeGrafter"/>
</dbReference>